<keyword evidence="1" id="KW-0812">Transmembrane</keyword>
<protein>
    <submittedName>
        <fullName evidence="2">Uncharacterized protein</fullName>
    </submittedName>
</protein>
<dbReference type="EMBL" id="REGN01012316">
    <property type="protein sequence ID" value="RMZ95998.1"/>
    <property type="molecule type" value="Genomic_DNA"/>
</dbReference>
<keyword evidence="1" id="KW-1133">Transmembrane helix</keyword>
<name>A0A3M7PAA0_BRAPC</name>
<keyword evidence="1" id="KW-0472">Membrane</keyword>
<gene>
    <name evidence="2" type="ORF">BpHYR1_013747</name>
</gene>
<dbReference type="AlphaFoldDB" id="A0A3M7PAA0"/>
<proteinExistence type="predicted"/>
<evidence type="ECO:0000313" key="3">
    <source>
        <dbReference type="Proteomes" id="UP000276133"/>
    </source>
</evidence>
<feature type="transmembrane region" description="Helical" evidence="1">
    <location>
        <begin position="31"/>
        <end position="49"/>
    </location>
</feature>
<keyword evidence="3" id="KW-1185">Reference proteome</keyword>
<evidence type="ECO:0000256" key="1">
    <source>
        <dbReference type="SAM" id="Phobius"/>
    </source>
</evidence>
<sequence>MDVSVNCDDTSYHFDFANRKGKRRNFFKSNFLPLSTRILITALRFYAIFQKKQLINGSPFSTQKNNHSTQFHYAQHKTIPSQHKIKI</sequence>
<reference evidence="2 3" key="1">
    <citation type="journal article" date="2018" name="Sci. Rep.">
        <title>Genomic signatures of local adaptation to the degree of environmental predictability in rotifers.</title>
        <authorList>
            <person name="Franch-Gras L."/>
            <person name="Hahn C."/>
            <person name="Garcia-Roger E.M."/>
            <person name="Carmona M.J."/>
            <person name="Serra M."/>
            <person name="Gomez A."/>
        </authorList>
    </citation>
    <scope>NUCLEOTIDE SEQUENCE [LARGE SCALE GENOMIC DNA]</scope>
    <source>
        <strain evidence="2">HYR1</strain>
    </source>
</reference>
<comment type="caution">
    <text evidence="2">The sequence shown here is derived from an EMBL/GenBank/DDBJ whole genome shotgun (WGS) entry which is preliminary data.</text>
</comment>
<accession>A0A3M7PAA0</accession>
<dbReference type="Proteomes" id="UP000276133">
    <property type="component" value="Unassembled WGS sequence"/>
</dbReference>
<evidence type="ECO:0000313" key="2">
    <source>
        <dbReference type="EMBL" id="RMZ95998.1"/>
    </source>
</evidence>
<organism evidence="2 3">
    <name type="scientific">Brachionus plicatilis</name>
    <name type="common">Marine rotifer</name>
    <name type="synonym">Brachionus muelleri</name>
    <dbReference type="NCBI Taxonomy" id="10195"/>
    <lineage>
        <taxon>Eukaryota</taxon>
        <taxon>Metazoa</taxon>
        <taxon>Spiralia</taxon>
        <taxon>Gnathifera</taxon>
        <taxon>Rotifera</taxon>
        <taxon>Eurotatoria</taxon>
        <taxon>Monogononta</taxon>
        <taxon>Pseudotrocha</taxon>
        <taxon>Ploima</taxon>
        <taxon>Brachionidae</taxon>
        <taxon>Brachionus</taxon>
    </lineage>
</organism>